<protein>
    <recommendedName>
        <fullName evidence="2">Peptidase S1 domain-containing protein</fullName>
    </recommendedName>
</protein>
<dbReference type="SUPFAM" id="SSF50494">
    <property type="entry name" value="Trypsin-like serine proteases"/>
    <property type="match status" value="1"/>
</dbReference>
<dbReference type="Pfam" id="PF00089">
    <property type="entry name" value="Trypsin"/>
    <property type="match status" value="1"/>
</dbReference>
<dbReference type="PROSITE" id="PS50240">
    <property type="entry name" value="TRYPSIN_DOM"/>
    <property type="match status" value="1"/>
</dbReference>
<keyword evidence="1" id="KW-1015">Disulfide bond</keyword>
<organism evidence="3 4">
    <name type="scientific">Desmophyllum pertusum</name>
    <dbReference type="NCBI Taxonomy" id="174260"/>
    <lineage>
        <taxon>Eukaryota</taxon>
        <taxon>Metazoa</taxon>
        <taxon>Cnidaria</taxon>
        <taxon>Anthozoa</taxon>
        <taxon>Hexacorallia</taxon>
        <taxon>Scleractinia</taxon>
        <taxon>Caryophylliina</taxon>
        <taxon>Caryophylliidae</taxon>
        <taxon>Desmophyllum</taxon>
    </lineage>
</organism>
<dbReference type="OrthoDB" id="6380398at2759"/>
<dbReference type="Gene3D" id="2.40.10.10">
    <property type="entry name" value="Trypsin-like serine proteases"/>
    <property type="match status" value="1"/>
</dbReference>
<proteinExistence type="predicted"/>
<name>A0A9W9Z1N7_9CNID</name>
<dbReference type="PANTHER" id="PTHR24252:SF8">
    <property type="entry name" value="ACROSIN"/>
    <property type="match status" value="1"/>
</dbReference>
<evidence type="ECO:0000256" key="1">
    <source>
        <dbReference type="ARBA" id="ARBA00023157"/>
    </source>
</evidence>
<evidence type="ECO:0000259" key="2">
    <source>
        <dbReference type="PROSITE" id="PS50240"/>
    </source>
</evidence>
<dbReference type="EMBL" id="MU826831">
    <property type="protein sequence ID" value="KAJ7373385.1"/>
    <property type="molecule type" value="Genomic_DNA"/>
</dbReference>
<dbReference type="InterPro" id="IPR043504">
    <property type="entry name" value="Peptidase_S1_PA_chymotrypsin"/>
</dbReference>
<comment type="caution">
    <text evidence="3">The sequence shown here is derived from an EMBL/GenBank/DDBJ whole genome shotgun (WGS) entry which is preliminary data.</text>
</comment>
<sequence>MEGEHLPGDLQLCGKRFLHPPIKRHGRVKITSHVISKRIVGGSASGDGAWPWQVALLLDDTQVCGGSLIRSNWILTACHCFTDYRSSTDPTRWKVKLGAHQTESKQTGFEQVREVKNIILHPRYWGQN</sequence>
<dbReference type="Proteomes" id="UP001163046">
    <property type="component" value="Unassembled WGS sequence"/>
</dbReference>
<dbReference type="AlphaFoldDB" id="A0A9W9Z1N7"/>
<accession>A0A9W9Z1N7</accession>
<dbReference type="GO" id="GO:0004252">
    <property type="term" value="F:serine-type endopeptidase activity"/>
    <property type="evidence" value="ECO:0007669"/>
    <property type="project" value="InterPro"/>
</dbReference>
<reference evidence="3" key="1">
    <citation type="submission" date="2023-01" db="EMBL/GenBank/DDBJ databases">
        <title>Genome assembly of the deep-sea coral Lophelia pertusa.</title>
        <authorList>
            <person name="Herrera S."/>
            <person name="Cordes E."/>
        </authorList>
    </citation>
    <scope>NUCLEOTIDE SEQUENCE</scope>
    <source>
        <strain evidence="3">USNM1676648</strain>
        <tissue evidence="3">Polyp</tissue>
    </source>
</reference>
<evidence type="ECO:0000313" key="3">
    <source>
        <dbReference type="EMBL" id="KAJ7373385.1"/>
    </source>
</evidence>
<dbReference type="GO" id="GO:0006508">
    <property type="term" value="P:proteolysis"/>
    <property type="evidence" value="ECO:0007669"/>
    <property type="project" value="InterPro"/>
</dbReference>
<keyword evidence="4" id="KW-1185">Reference proteome</keyword>
<feature type="domain" description="Peptidase S1" evidence="2">
    <location>
        <begin position="39"/>
        <end position="128"/>
    </location>
</feature>
<gene>
    <name evidence="3" type="ORF">OS493_012978</name>
</gene>
<evidence type="ECO:0000313" key="4">
    <source>
        <dbReference type="Proteomes" id="UP001163046"/>
    </source>
</evidence>
<dbReference type="FunFam" id="2.40.10.10:FF:000068">
    <property type="entry name" value="transmembrane protease serine 2"/>
    <property type="match status" value="1"/>
</dbReference>
<dbReference type="PANTHER" id="PTHR24252">
    <property type="entry name" value="ACROSIN-RELATED"/>
    <property type="match status" value="1"/>
</dbReference>
<dbReference type="InterPro" id="IPR001254">
    <property type="entry name" value="Trypsin_dom"/>
</dbReference>
<dbReference type="InterPro" id="IPR009003">
    <property type="entry name" value="Peptidase_S1_PA"/>
</dbReference>